<evidence type="ECO:0000256" key="1">
    <source>
        <dbReference type="ARBA" id="ARBA00004374"/>
    </source>
</evidence>
<dbReference type="AlphaFoldDB" id="A0A2G8K1Y5"/>
<keyword evidence="12" id="KW-1185">Reference proteome</keyword>
<dbReference type="GO" id="GO:0030150">
    <property type="term" value="P:protein import into mitochondrial matrix"/>
    <property type="evidence" value="ECO:0007669"/>
    <property type="project" value="InterPro"/>
</dbReference>
<dbReference type="Gene3D" id="2.40.160.10">
    <property type="entry name" value="Porin"/>
    <property type="match status" value="1"/>
</dbReference>
<dbReference type="InterPro" id="IPR027246">
    <property type="entry name" value="Porin_Euk/Tom40"/>
</dbReference>
<comment type="similarity">
    <text evidence="2">Belongs to the Tom40 family.</text>
</comment>
<dbReference type="OrthoDB" id="19656at2759"/>
<proteinExistence type="inferred from homology"/>
<evidence type="ECO:0000256" key="9">
    <source>
        <dbReference type="ARBA" id="ARBA00023136"/>
    </source>
</evidence>
<organism evidence="11 12">
    <name type="scientific">Stichopus japonicus</name>
    <name type="common">Sea cucumber</name>
    <dbReference type="NCBI Taxonomy" id="307972"/>
    <lineage>
        <taxon>Eukaryota</taxon>
        <taxon>Metazoa</taxon>
        <taxon>Echinodermata</taxon>
        <taxon>Eleutherozoa</taxon>
        <taxon>Echinozoa</taxon>
        <taxon>Holothuroidea</taxon>
        <taxon>Aspidochirotacea</taxon>
        <taxon>Aspidochirotida</taxon>
        <taxon>Stichopodidae</taxon>
        <taxon>Apostichopus</taxon>
    </lineage>
</organism>
<keyword evidence="8" id="KW-0496">Mitochondrion</keyword>
<keyword evidence="6" id="KW-1000">Mitochondrion outer membrane</keyword>
<feature type="region of interest" description="Disordered" evidence="10">
    <location>
        <begin position="1"/>
        <end position="33"/>
    </location>
</feature>
<dbReference type="PANTHER" id="PTHR10802">
    <property type="entry name" value="MITOCHONDRIAL IMPORT RECEPTOR SUBUNIT TOM40"/>
    <property type="match status" value="1"/>
</dbReference>
<comment type="caution">
    <text evidence="11">The sequence shown here is derived from an EMBL/GenBank/DDBJ whole genome shotgun (WGS) entry which is preliminary data.</text>
</comment>
<keyword evidence="4" id="KW-1134">Transmembrane beta strand</keyword>
<feature type="compositionally biased region" description="Low complexity" evidence="10">
    <location>
        <begin position="1"/>
        <end position="26"/>
    </location>
</feature>
<keyword evidence="11" id="KW-0675">Receptor</keyword>
<evidence type="ECO:0000256" key="10">
    <source>
        <dbReference type="SAM" id="MobiDB-lite"/>
    </source>
</evidence>
<dbReference type="Pfam" id="PF01459">
    <property type="entry name" value="Porin_3"/>
    <property type="match status" value="1"/>
</dbReference>
<keyword evidence="5" id="KW-0812">Transmembrane</keyword>
<evidence type="ECO:0000313" key="11">
    <source>
        <dbReference type="EMBL" id="PIK41965.1"/>
    </source>
</evidence>
<dbReference type="InterPro" id="IPR023614">
    <property type="entry name" value="Porin_dom_sf"/>
</dbReference>
<evidence type="ECO:0000256" key="7">
    <source>
        <dbReference type="ARBA" id="ARBA00022927"/>
    </source>
</evidence>
<dbReference type="STRING" id="307972.A0A2G8K1Y5"/>
<sequence>MGNVSLAAAESQKPAASAATETAQTSVPEVPKFSPTMPTANFIPESDALPNPGTFEDLFKKVKEILPNPLEGCKMVINKGISNHFQVSHSLALSSFGASSYHFGATYVGGTQISPTEAFPVMLGDIDTTGSLNAQIIHQLADRIRGKFVVQTQQTQWGVYQAEVEYKGPSYTGVVTLANVNPLEETGIVVAHYLQSVTKRLSLGAELLYHYGQGSQATIISGAAKYATDNWSAAGTLGPTSCHLAYHHKGGEIEFGVEFESNFRAQRLQ</sequence>
<dbReference type="InterPro" id="IPR037930">
    <property type="entry name" value="Tom40"/>
</dbReference>
<evidence type="ECO:0000256" key="3">
    <source>
        <dbReference type="ARBA" id="ARBA00022448"/>
    </source>
</evidence>
<gene>
    <name evidence="11" type="ORF">BSL78_21178</name>
</gene>
<dbReference type="GO" id="GO:0005741">
    <property type="term" value="C:mitochondrial outer membrane"/>
    <property type="evidence" value="ECO:0007669"/>
    <property type="project" value="UniProtKB-SubCell"/>
</dbReference>
<keyword evidence="3" id="KW-0813">Transport</keyword>
<evidence type="ECO:0000256" key="5">
    <source>
        <dbReference type="ARBA" id="ARBA00022692"/>
    </source>
</evidence>
<name>A0A2G8K1Y5_STIJA</name>
<evidence type="ECO:0000256" key="4">
    <source>
        <dbReference type="ARBA" id="ARBA00022452"/>
    </source>
</evidence>
<dbReference type="GO" id="GO:0008320">
    <property type="term" value="F:protein transmembrane transporter activity"/>
    <property type="evidence" value="ECO:0007669"/>
    <property type="project" value="InterPro"/>
</dbReference>
<accession>A0A2G8K1Y5</accession>
<protein>
    <submittedName>
        <fullName evidence="11">Putative mitochondrial import receptor subunit TOM40-like isoform X1</fullName>
    </submittedName>
</protein>
<reference evidence="11 12" key="1">
    <citation type="journal article" date="2017" name="PLoS Biol.">
        <title>The sea cucumber genome provides insights into morphological evolution and visceral regeneration.</title>
        <authorList>
            <person name="Zhang X."/>
            <person name="Sun L."/>
            <person name="Yuan J."/>
            <person name="Sun Y."/>
            <person name="Gao Y."/>
            <person name="Zhang L."/>
            <person name="Li S."/>
            <person name="Dai H."/>
            <person name="Hamel J.F."/>
            <person name="Liu C."/>
            <person name="Yu Y."/>
            <person name="Liu S."/>
            <person name="Lin W."/>
            <person name="Guo K."/>
            <person name="Jin S."/>
            <person name="Xu P."/>
            <person name="Storey K.B."/>
            <person name="Huan P."/>
            <person name="Zhang T."/>
            <person name="Zhou Y."/>
            <person name="Zhang J."/>
            <person name="Lin C."/>
            <person name="Li X."/>
            <person name="Xing L."/>
            <person name="Huo D."/>
            <person name="Sun M."/>
            <person name="Wang L."/>
            <person name="Mercier A."/>
            <person name="Li F."/>
            <person name="Yang H."/>
            <person name="Xiang J."/>
        </authorList>
    </citation>
    <scope>NUCLEOTIDE SEQUENCE [LARGE SCALE GENOMIC DNA]</scope>
    <source>
        <strain evidence="11">Shaxun</strain>
        <tissue evidence="11">Muscle</tissue>
    </source>
</reference>
<dbReference type="CDD" id="cd07305">
    <property type="entry name" value="Porin3_Tom40"/>
    <property type="match status" value="1"/>
</dbReference>
<evidence type="ECO:0000256" key="6">
    <source>
        <dbReference type="ARBA" id="ARBA00022787"/>
    </source>
</evidence>
<keyword evidence="7" id="KW-0653">Protein transport</keyword>
<evidence type="ECO:0000313" key="12">
    <source>
        <dbReference type="Proteomes" id="UP000230750"/>
    </source>
</evidence>
<dbReference type="Proteomes" id="UP000230750">
    <property type="component" value="Unassembled WGS sequence"/>
</dbReference>
<evidence type="ECO:0000256" key="2">
    <source>
        <dbReference type="ARBA" id="ARBA00010510"/>
    </source>
</evidence>
<keyword evidence="9" id="KW-0472">Membrane</keyword>
<dbReference type="EMBL" id="MRZV01000972">
    <property type="protein sequence ID" value="PIK41965.1"/>
    <property type="molecule type" value="Genomic_DNA"/>
</dbReference>
<comment type="subcellular location">
    <subcellularLocation>
        <location evidence="1">Mitochondrion outer membrane</location>
        <topology evidence="1">Multi-pass membrane protein</topology>
    </subcellularLocation>
</comment>
<evidence type="ECO:0000256" key="8">
    <source>
        <dbReference type="ARBA" id="ARBA00023128"/>
    </source>
</evidence>